<feature type="transmembrane region" description="Helical" evidence="1">
    <location>
        <begin position="34"/>
        <end position="55"/>
    </location>
</feature>
<keyword evidence="1" id="KW-0472">Membrane</keyword>
<evidence type="ECO:0000313" key="2">
    <source>
        <dbReference type="EMBL" id="XDV04451.1"/>
    </source>
</evidence>
<feature type="transmembrane region" description="Helical" evidence="1">
    <location>
        <begin position="76"/>
        <end position="98"/>
    </location>
</feature>
<organism evidence="2">
    <name type="scientific">Pseudomonas sp. WC2401</name>
    <dbReference type="NCBI Taxonomy" id="3234143"/>
    <lineage>
        <taxon>Bacteria</taxon>
        <taxon>Pseudomonadati</taxon>
        <taxon>Pseudomonadota</taxon>
        <taxon>Gammaproteobacteria</taxon>
        <taxon>Pseudomonadales</taxon>
        <taxon>Pseudomonadaceae</taxon>
        <taxon>Pseudomonas</taxon>
    </lineage>
</organism>
<gene>
    <name evidence="2" type="ORF">AB3G35_15310</name>
</gene>
<dbReference type="AlphaFoldDB" id="A0AB39WSK0"/>
<keyword evidence="1" id="KW-1133">Transmembrane helix</keyword>
<dbReference type="RefSeq" id="WP_169917305.1">
    <property type="nucleotide sequence ID" value="NZ_CP165623.1"/>
</dbReference>
<feature type="transmembrane region" description="Helical" evidence="1">
    <location>
        <begin position="7"/>
        <end position="28"/>
    </location>
</feature>
<dbReference type="EMBL" id="CP165623">
    <property type="protein sequence ID" value="XDV04451.1"/>
    <property type="molecule type" value="Genomic_DNA"/>
</dbReference>
<evidence type="ECO:0000256" key="1">
    <source>
        <dbReference type="SAM" id="Phobius"/>
    </source>
</evidence>
<proteinExistence type="predicted"/>
<keyword evidence="1" id="KW-0812">Transmembrane</keyword>
<accession>A0AB39WSK0</accession>
<reference evidence="2" key="1">
    <citation type="submission" date="2024-07" db="EMBL/GenBank/DDBJ databases">
        <authorList>
            <person name="Biller S.J."/>
        </authorList>
    </citation>
    <scope>NUCLEOTIDE SEQUENCE</scope>
    <source>
        <strain evidence="2">WC2401</strain>
    </source>
</reference>
<protein>
    <submittedName>
        <fullName evidence="2">Uncharacterized protein</fullName>
    </submittedName>
</protein>
<sequence>MHSWQRWTLGILTIGGGVTGIALGITFLDVSISWLPGLVSVVFLTLYLWGTWCGIKILKGSPEALRSSMPFWSIQIPVIQSSLASYIFSNGAFAGVLLKPTEHRFDLQVWIGSQAEISVMTGKPLTLGINVFALFVVVWLWRLVRVQASTTSLKPELL</sequence>
<feature type="transmembrane region" description="Helical" evidence="1">
    <location>
        <begin position="125"/>
        <end position="144"/>
    </location>
</feature>
<name>A0AB39WSK0_9PSED</name>